<accession>A0A545TGI2</accession>
<keyword evidence="2" id="KW-1185">Reference proteome</keyword>
<gene>
    <name evidence="1" type="ORF">FKG95_22190</name>
</gene>
<evidence type="ECO:0000313" key="1">
    <source>
        <dbReference type="EMBL" id="TQV76342.1"/>
    </source>
</evidence>
<proteinExistence type="predicted"/>
<protein>
    <submittedName>
        <fullName evidence="1">Uncharacterized protein</fullName>
    </submittedName>
</protein>
<dbReference type="EMBL" id="VHSH01000008">
    <property type="protein sequence ID" value="TQV76342.1"/>
    <property type="molecule type" value="Genomic_DNA"/>
</dbReference>
<dbReference type="OrthoDB" id="7327393at2"/>
<comment type="caution">
    <text evidence="1">The sequence shown here is derived from an EMBL/GenBank/DDBJ whole genome shotgun (WGS) entry which is preliminary data.</text>
</comment>
<reference evidence="1 2" key="1">
    <citation type="submission" date="2019-06" db="EMBL/GenBank/DDBJ databases">
        <title>Whole genome sequence for Rhodospirillaceae sp. R148.</title>
        <authorList>
            <person name="Wang G."/>
        </authorList>
    </citation>
    <scope>NUCLEOTIDE SEQUENCE [LARGE SCALE GENOMIC DNA]</scope>
    <source>
        <strain evidence="1 2">R148</strain>
    </source>
</reference>
<name>A0A545TGI2_9PROT</name>
<dbReference type="Proteomes" id="UP000315252">
    <property type="component" value="Unassembled WGS sequence"/>
</dbReference>
<dbReference type="AlphaFoldDB" id="A0A545TGI2"/>
<dbReference type="RefSeq" id="WP_142898605.1">
    <property type="nucleotide sequence ID" value="NZ_ML660059.1"/>
</dbReference>
<organism evidence="1 2">
    <name type="scientific">Denitrobaculum tricleocarpae</name>
    <dbReference type="NCBI Taxonomy" id="2591009"/>
    <lineage>
        <taxon>Bacteria</taxon>
        <taxon>Pseudomonadati</taxon>
        <taxon>Pseudomonadota</taxon>
        <taxon>Alphaproteobacteria</taxon>
        <taxon>Rhodospirillales</taxon>
        <taxon>Rhodospirillaceae</taxon>
        <taxon>Denitrobaculum</taxon>
    </lineage>
</organism>
<sequence>MYGDWWIDDMGKWRAAELPGAMAESAIPIGSDIREQQTAYRQLGLVKALLTPTTVTFRWDVWYASPEAIESMIDFLEIDKQPRRIVLDFFYGGWITETFYAPGAAIKRIREADLYRSVELIDTIFIKEQGMDSIDRSSDLIKRGYEYLTRSKCFFESKDDTTFVSLYRKSLMYTASDMEDVFLRLHVGMDSAFARASNAQQLDDVLFQSRFAGRPSDRYGKTVSAAYTGVLHSGEPRLHHVRALFRREGSEPIWAPYQRLLFPSTLSDGTPVVVCLSDITQDVSIPFLRPNADQAEYASGQ</sequence>
<evidence type="ECO:0000313" key="2">
    <source>
        <dbReference type="Proteomes" id="UP000315252"/>
    </source>
</evidence>